<keyword evidence="9" id="KW-1185">Reference proteome</keyword>
<evidence type="ECO:0000313" key="9">
    <source>
        <dbReference type="Proteomes" id="UP000183769"/>
    </source>
</evidence>
<dbReference type="GO" id="GO:0033539">
    <property type="term" value="P:fatty acid beta-oxidation using acyl-CoA dehydrogenase"/>
    <property type="evidence" value="ECO:0007669"/>
    <property type="project" value="TreeGrafter"/>
</dbReference>
<dbReference type="Gene3D" id="3.40.50.620">
    <property type="entry name" value="HUPs"/>
    <property type="match status" value="1"/>
</dbReference>
<evidence type="ECO:0000256" key="6">
    <source>
        <dbReference type="SAM" id="MobiDB-lite"/>
    </source>
</evidence>
<evidence type="ECO:0000256" key="2">
    <source>
        <dbReference type="ARBA" id="ARBA00022448"/>
    </source>
</evidence>
<evidence type="ECO:0000256" key="1">
    <source>
        <dbReference type="ARBA" id="ARBA00005817"/>
    </source>
</evidence>
<dbReference type="Pfam" id="PF00766">
    <property type="entry name" value="ETF_alpha"/>
    <property type="match status" value="1"/>
</dbReference>
<dbReference type="PROSITE" id="PS00696">
    <property type="entry name" value="ETF_ALPHA"/>
    <property type="match status" value="1"/>
</dbReference>
<reference evidence="9" key="1">
    <citation type="submission" date="2016-10" db="EMBL/GenBank/DDBJ databases">
        <authorList>
            <person name="Varghese N."/>
            <person name="Submissions S."/>
        </authorList>
    </citation>
    <scope>NUCLEOTIDE SEQUENCE [LARGE SCALE GENOMIC DNA]</scope>
    <source>
        <strain evidence="9">CGMCC 1.10329</strain>
    </source>
</reference>
<dbReference type="SUPFAM" id="SSF52402">
    <property type="entry name" value="Adenine nucleotide alpha hydrolases-like"/>
    <property type="match status" value="1"/>
</dbReference>
<proteinExistence type="inferred from homology"/>
<evidence type="ECO:0000313" key="8">
    <source>
        <dbReference type="EMBL" id="SFP43610.1"/>
    </source>
</evidence>
<evidence type="ECO:0000256" key="4">
    <source>
        <dbReference type="ARBA" id="ARBA00022827"/>
    </source>
</evidence>
<keyword evidence="4" id="KW-0274">FAD</keyword>
<dbReference type="InterPro" id="IPR001308">
    <property type="entry name" value="ETF_a/FixB"/>
</dbReference>
<dbReference type="InterPro" id="IPR018206">
    <property type="entry name" value="ETF_asu_C_CS"/>
</dbReference>
<name>A0A1I5QCA8_9EURY</name>
<sequence length="618" mass="67480">MTVALDPDEYTVDALREAVGEIDDPEALESVLAAERDGRNRTTAVDAIEARLDAIRDGADESGSGEATDDLPFDPGEHDVSEIGPLVNEIEDVDALRALLAAEEAGEDRTAVKTVIESRVEKFAAEDEAPDADELDLAEMSAADVGNAVQDVDDGDVLRDMIEREEAGEDRDSVKSLIQNRIDSVEGEEEQELEPEVPPEEKHPELDHPTADKRHVRALEDGTYGDMWVYCETQAGDLVDVSREMLGKARELMDGYNDEYDAAEKVVAVLVGDDVDDLAEDCIAYGADVAVYHEDPRLDRFNHKPYAEVFCDMARWGGDPGAGNPEPADWRDYDEPRYVLFPATNNGRDLSAQVQAELDSGLASDCSGLFIEDAVISNPVKTGGSNRTFERVLHMKRPDFSGFEYSTILCLDNPGREFHPQGASVIPGSFDVPDPDPEREGETVERDVALEDDWFRVEVTEYDQLEGGVDLTGRDVVVAMGRGIGDDPTRGMELALDLADCFADADVGVSRGIVTGSYQFDGHVEQYTAEERQIGETGQEVEPDLYIAAGISGAIQHKVGMDDSDTIVAVNTDPEADIREFSDYFVEGDLFEVLPRLIDALESGEIDVEALADGGDSR</sequence>
<dbReference type="PANTHER" id="PTHR43153">
    <property type="entry name" value="ELECTRON TRANSFER FLAVOPROTEIN ALPHA"/>
    <property type="match status" value="1"/>
</dbReference>
<organism evidence="8 9">
    <name type="scientific">Halolamina pelagica</name>
    <dbReference type="NCBI Taxonomy" id="699431"/>
    <lineage>
        <taxon>Archaea</taxon>
        <taxon>Methanobacteriati</taxon>
        <taxon>Methanobacteriota</taxon>
        <taxon>Stenosarchaea group</taxon>
        <taxon>Halobacteria</taxon>
        <taxon>Halobacteriales</taxon>
        <taxon>Haloferacaceae</taxon>
    </lineage>
</organism>
<dbReference type="EMBL" id="FOXI01000003">
    <property type="protein sequence ID" value="SFP43610.1"/>
    <property type="molecule type" value="Genomic_DNA"/>
</dbReference>
<evidence type="ECO:0000256" key="3">
    <source>
        <dbReference type="ARBA" id="ARBA00022630"/>
    </source>
</evidence>
<keyword evidence="3" id="KW-0285">Flavoprotein</keyword>
<accession>A0A1I5QCA8</accession>
<dbReference type="SUPFAM" id="SSF52467">
    <property type="entry name" value="DHS-like NAD/FAD-binding domain"/>
    <property type="match status" value="1"/>
</dbReference>
<keyword evidence="5" id="KW-0249">Electron transport</keyword>
<dbReference type="GO" id="GO:0009055">
    <property type="term" value="F:electron transfer activity"/>
    <property type="evidence" value="ECO:0007669"/>
    <property type="project" value="InterPro"/>
</dbReference>
<dbReference type="SMART" id="SM00893">
    <property type="entry name" value="ETF"/>
    <property type="match status" value="1"/>
</dbReference>
<feature type="region of interest" description="Disordered" evidence="6">
    <location>
        <begin position="55"/>
        <end position="81"/>
    </location>
</feature>
<feature type="region of interest" description="Disordered" evidence="6">
    <location>
        <begin position="181"/>
        <end position="213"/>
    </location>
</feature>
<dbReference type="InterPro" id="IPR014730">
    <property type="entry name" value="ETF_a/b_N"/>
</dbReference>
<evidence type="ECO:0000256" key="5">
    <source>
        <dbReference type="ARBA" id="ARBA00022982"/>
    </source>
</evidence>
<keyword evidence="2" id="KW-0813">Transport</keyword>
<evidence type="ECO:0000259" key="7">
    <source>
        <dbReference type="SMART" id="SM00893"/>
    </source>
</evidence>
<dbReference type="InterPro" id="IPR033947">
    <property type="entry name" value="ETF_alpha_N"/>
</dbReference>
<feature type="domain" description="Electron transfer flavoprotein alpha/beta-subunit N-terminal" evidence="7">
    <location>
        <begin position="227"/>
        <end position="459"/>
    </location>
</feature>
<dbReference type="CDD" id="cd01715">
    <property type="entry name" value="ETF_alpha"/>
    <property type="match status" value="1"/>
</dbReference>
<feature type="compositionally biased region" description="Acidic residues" evidence="6">
    <location>
        <begin position="185"/>
        <end position="198"/>
    </location>
</feature>
<dbReference type="Gene3D" id="3.40.50.1220">
    <property type="entry name" value="TPP-binding domain"/>
    <property type="match status" value="1"/>
</dbReference>
<dbReference type="InterPro" id="IPR029035">
    <property type="entry name" value="DHS-like_NAD/FAD-binding_dom"/>
</dbReference>
<comment type="similarity">
    <text evidence="1">Belongs to the ETF alpha-subunit/FixB family.</text>
</comment>
<feature type="compositionally biased region" description="Basic and acidic residues" evidence="6">
    <location>
        <begin position="199"/>
        <end position="213"/>
    </location>
</feature>
<dbReference type="Proteomes" id="UP000183769">
    <property type="component" value="Unassembled WGS sequence"/>
</dbReference>
<dbReference type="InterPro" id="IPR014729">
    <property type="entry name" value="Rossmann-like_a/b/a_fold"/>
</dbReference>
<protein>
    <submittedName>
        <fullName evidence="8">Electron transfer flavoprotein, alpha subunit</fullName>
    </submittedName>
</protein>
<dbReference type="GO" id="GO:0050660">
    <property type="term" value="F:flavin adenine dinucleotide binding"/>
    <property type="evidence" value="ECO:0007669"/>
    <property type="project" value="InterPro"/>
</dbReference>
<gene>
    <name evidence="8" type="ORF">SAMN05216277_103349</name>
</gene>
<dbReference type="InterPro" id="IPR014731">
    <property type="entry name" value="ETF_asu_C"/>
</dbReference>
<dbReference type="AlphaFoldDB" id="A0A1I5QCA8"/>
<dbReference type="Pfam" id="PF01012">
    <property type="entry name" value="ETF"/>
    <property type="match status" value="1"/>
</dbReference>
<dbReference type="PANTHER" id="PTHR43153:SF1">
    <property type="entry name" value="ELECTRON TRANSFER FLAVOPROTEIN SUBUNIT ALPHA, MITOCHONDRIAL"/>
    <property type="match status" value="1"/>
</dbReference>